<protein>
    <submittedName>
        <fullName evidence="1">Uncharacterized protein</fullName>
    </submittedName>
</protein>
<accession>A0AAN6IQ81</accession>
<evidence type="ECO:0000313" key="1">
    <source>
        <dbReference type="EMBL" id="KAJ8986415.1"/>
    </source>
</evidence>
<gene>
    <name evidence="1" type="ORF">HRR80_009466</name>
</gene>
<reference evidence="1" key="1">
    <citation type="submission" date="2023-01" db="EMBL/GenBank/DDBJ databases">
        <title>Exophiala dermititidis isolated from Cystic Fibrosis Patient.</title>
        <authorList>
            <person name="Kurbessoian T."/>
            <person name="Crocker A."/>
            <person name="Murante D."/>
            <person name="Hogan D.A."/>
            <person name="Stajich J.E."/>
        </authorList>
    </citation>
    <scope>NUCLEOTIDE SEQUENCE</scope>
    <source>
        <strain evidence="1">Ex8</strain>
    </source>
</reference>
<dbReference type="AlphaFoldDB" id="A0AAN6IQ81"/>
<name>A0AAN6IQ81_EXODE</name>
<sequence length="110" mass="11494">MSAIGDDGTCLFSAVGEGFFVPSFVGRLISTHQYFSCITAGYSINSPPSSALLHATDNVVGETVRTGNAMFFHVAFDLASAAVQTCFASPLSDSRPLLEEVLHTSSQSAG</sequence>
<proteinExistence type="predicted"/>
<evidence type="ECO:0000313" key="2">
    <source>
        <dbReference type="Proteomes" id="UP001161757"/>
    </source>
</evidence>
<organism evidence="1 2">
    <name type="scientific">Exophiala dermatitidis</name>
    <name type="common">Black yeast-like fungus</name>
    <name type="synonym">Wangiella dermatitidis</name>
    <dbReference type="NCBI Taxonomy" id="5970"/>
    <lineage>
        <taxon>Eukaryota</taxon>
        <taxon>Fungi</taxon>
        <taxon>Dikarya</taxon>
        <taxon>Ascomycota</taxon>
        <taxon>Pezizomycotina</taxon>
        <taxon>Eurotiomycetes</taxon>
        <taxon>Chaetothyriomycetidae</taxon>
        <taxon>Chaetothyriales</taxon>
        <taxon>Herpotrichiellaceae</taxon>
        <taxon>Exophiala</taxon>
    </lineage>
</organism>
<comment type="caution">
    <text evidence="1">The sequence shown here is derived from an EMBL/GenBank/DDBJ whole genome shotgun (WGS) entry which is preliminary data.</text>
</comment>
<dbReference type="Proteomes" id="UP001161757">
    <property type="component" value="Unassembled WGS sequence"/>
</dbReference>
<dbReference type="EMBL" id="JAJGCB010000038">
    <property type="protein sequence ID" value="KAJ8986415.1"/>
    <property type="molecule type" value="Genomic_DNA"/>
</dbReference>